<accession>A0ACC7P2B0</accession>
<dbReference type="EMBL" id="JBJURJ010000013">
    <property type="protein sequence ID" value="MFM9330384.1"/>
    <property type="molecule type" value="Genomic_DNA"/>
</dbReference>
<evidence type="ECO:0000313" key="2">
    <source>
        <dbReference type="Proteomes" id="UP001631969"/>
    </source>
</evidence>
<reference evidence="1" key="1">
    <citation type="submission" date="2024-12" db="EMBL/GenBank/DDBJ databases">
        <authorList>
            <person name="Wu N."/>
        </authorList>
    </citation>
    <scope>NUCLEOTIDE SEQUENCE</scope>
    <source>
        <strain evidence="1">P15</strain>
    </source>
</reference>
<dbReference type="Proteomes" id="UP001631969">
    <property type="component" value="Unassembled WGS sequence"/>
</dbReference>
<name>A0ACC7P2B0_9BACL</name>
<comment type="caution">
    <text evidence="1">The sequence shown here is derived from an EMBL/GenBank/DDBJ whole genome shotgun (WGS) entry which is preliminary data.</text>
</comment>
<gene>
    <name evidence="1" type="ORF">ACI1P1_18960</name>
</gene>
<organism evidence="1 2">
    <name type="scientific">Paenibacillus mesotrionivorans</name>
    <dbReference type="NCBI Taxonomy" id="3160968"/>
    <lineage>
        <taxon>Bacteria</taxon>
        <taxon>Bacillati</taxon>
        <taxon>Bacillota</taxon>
        <taxon>Bacilli</taxon>
        <taxon>Bacillales</taxon>
        <taxon>Paenibacillaceae</taxon>
        <taxon>Paenibacillus</taxon>
    </lineage>
</organism>
<proteinExistence type="predicted"/>
<evidence type="ECO:0000313" key="1">
    <source>
        <dbReference type="EMBL" id="MFM9330384.1"/>
    </source>
</evidence>
<sequence>MSEVKLAVAYEDYENGVEMKQLIEELAAKPESKELESLIIGDWGGSYENDSSAVVEALVQSKDAFPKLRKLFIGDMDSEECEVSWIMQSDLSPLFTAFPELTSLTIQGSTDLSLKPARHEKLEELVIICGGLGKSVLDSIAQAHFPRLKKLELYLGVDNYGFDGTLEDVLQVAKPGLFPELTYLGLKDSEIQDEIAVALADAPILDQLHTLDLSLGTLTDAGAEALLNSERVKKLHHLDLSHHFMSEKMIKRWKQSGLPADISDAQDEDDEYRYPALTE</sequence>
<keyword evidence="2" id="KW-1185">Reference proteome</keyword>
<protein>
    <submittedName>
        <fullName evidence="1">STM4015 family protein</fullName>
    </submittedName>
</protein>